<dbReference type="GO" id="GO:0007064">
    <property type="term" value="P:mitotic sister chromatid cohesion"/>
    <property type="evidence" value="ECO:0007669"/>
    <property type="project" value="InterPro"/>
</dbReference>
<dbReference type="AlphaFoldDB" id="A0AAN7WFC2"/>
<gene>
    <name evidence="1" type="ORF">RI543_003969</name>
</gene>
<reference evidence="2" key="1">
    <citation type="submission" date="2023-07" db="EMBL/GenBank/DDBJ databases">
        <title>A draft genome of Kazachstania heterogenica Y-27499.</title>
        <authorList>
            <person name="Donic C."/>
            <person name="Kralova J.S."/>
            <person name="Fidel L."/>
            <person name="Ben-Dor S."/>
            <person name="Jung S."/>
        </authorList>
    </citation>
    <scope>NUCLEOTIDE SEQUENCE [LARGE SCALE GENOMIC DNA]</scope>
    <source>
        <strain evidence="2">Y27499</strain>
    </source>
</reference>
<dbReference type="Pfam" id="PF09696">
    <property type="entry name" value="Ctf8"/>
    <property type="match status" value="1"/>
</dbReference>
<sequence>MHVQISISELLSTINNNDAPNENNENNENINTSPLTIMTPLGRTIVEIQGDLEISTNMEVLQDQEIRFGLLDIEENIKDPVLSRVTLYVGQKQRILGKIVSLETPLGLLKFDKINNNVILEDVIQYKILFQDRPLPIM</sequence>
<organism evidence="1 2">
    <name type="scientific">Arxiozyma heterogenica</name>
    <dbReference type="NCBI Taxonomy" id="278026"/>
    <lineage>
        <taxon>Eukaryota</taxon>
        <taxon>Fungi</taxon>
        <taxon>Dikarya</taxon>
        <taxon>Ascomycota</taxon>
        <taxon>Saccharomycotina</taxon>
        <taxon>Saccharomycetes</taxon>
        <taxon>Saccharomycetales</taxon>
        <taxon>Saccharomycetaceae</taxon>
        <taxon>Arxiozyma</taxon>
    </lineage>
</organism>
<accession>A0AAN7WFC2</accession>
<dbReference type="Proteomes" id="UP001306508">
    <property type="component" value="Unassembled WGS sequence"/>
</dbReference>
<evidence type="ECO:0000313" key="2">
    <source>
        <dbReference type="Proteomes" id="UP001306508"/>
    </source>
</evidence>
<dbReference type="GO" id="GO:0031390">
    <property type="term" value="C:Ctf18 RFC-like complex"/>
    <property type="evidence" value="ECO:0007669"/>
    <property type="project" value="InterPro"/>
</dbReference>
<name>A0AAN7WFC2_9SACH</name>
<protein>
    <submittedName>
        <fullName evidence="1">Uncharacterized protein</fullName>
    </submittedName>
</protein>
<comment type="caution">
    <text evidence="1">The sequence shown here is derived from an EMBL/GenBank/DDBJ whole genome shotgun (WGS) entry which is preliminary data.</text>
</comment>
<keyword evidence="2" id="KW-1185">Reference proteome</keyword>
<proteinExistence type="predicted"/>
<dbReference type="EMBL" id="JAWIZZ010000053">
    <property type="protein sequence ID" value="KAK5778310.1"/>
    <property type="molecule type" value="Genomic_DNA"/>
</dbReference>
<evidence type="ECO:0000313" key="1">
    <source>
        <dbReference type="EMBL" id="KAK5778310.1"/>
    </source>
</evidence>
<dbReference type="InterPro" id="IPR018607">
    <property type="entry name" value="Ctf8"/>
</dbReference>